<dbReference type="RefSeq" id="WP_391936559.1">
    <property type="nucleotide sequence ID" value="NZ_JBIBSM010000016.1"/>
</dbReference>
<accession>A0ABW6YID5</accession>
<sequence>MLDAVRYVVDNSIKWRSVPADFPAWAGFTRSSGAGAARAWTWSSRPAAGRSPRQ</sequence>
<evidence type="ECO:0000313" key="1">
    <source>
        <dbReference type="EMBL" id="MFF8279623.1"/>
    </source>
</evidence>
<protein>
    <recommendedName>
        <fullName evidence="3">Transposase</fullName>
    </recommendedName>
</protein>
<evidence type="ECO:0000313" key="2">
    <source>
        <dbReference type="Proteomes" id="UP001603013"/>
    </source>
</evidence>
<dbReference type="Proteomes" id="UP001603013">
    <property type="component" value="Unassembled WGS sequence"/>
</dbReference>
<proteinExistence type="predicted"/>
<keyword evidence="2" id="KW-1185">Reference proteome</keyword>
<gene>
    <name evidence="1" type="ORF">ACF05T_26475</name>
</gene>
<comment type="caution">
    <text evidence="1">The sequence shown here is derived from an EMBL/GenBank/DDBJ whole genome shotgun (WGS) entry which is preliminary data.</text>
</comment>
<dbReference type="EMBL" id="JBIBSM010000016">
    <property type="protein sequence ID" value="MFF8279623.1"/>
    <property type="molecule type" value="Genomic_DNA"/>
</dbReference>
<organism evidence="1 2">
    <name type="scientific">Streptomyces lateritius</name>
    <dbReference type="NCBI Taxonomy" id="67313"/>
    <lineage>
        <taxon>Bacteria</taxon>
        <taxon>Bacillati</taxon>
        <taxon>Actinomycetota</taxon>
        <taxon>Actinomycetes</taxon>
        <taxon>Kitasatosporales</taxon>
        <taxon>Streptomycetaceae</taxon>
        <taxon>Streptomyces</taxon>
    </lineage>
</organism>
<name>A0ABW6YID5_9ACTN</name>
<reference evidence="1 2" key="1">
    <citation type="submission" date="2024-10" db="EMBL/GenBank/DDBJ databases">
        <title>The Natural Products Discovery Center: Release of the First 8490 Sequenced Strains for Exploring Actinobacteria Biosynthetic Diversity.</title>
        <authorList>
            <person name="Kalkreuter E."/>
            <person name="Kautsar S.A."/>
            <person name="Yang D."/>
            <person name="Bader C.D."/>
            <person name="Teijaro C.N."/>
            <person name="Fluegel L."/>
            <person name="Davis C.M."/>
            <person name="Simpson J.R."/>
            <person name="Lauterbach L."/>
            <person name="Steele A.D."/>
            <person name="Gui C."/>
            <person name="Meng S."/>
            <person name="Li G."/>
            <person name="Viehrig K."/>
            <person name="Ye F."/>
            <person name="Su P."/>
            <person name="Kiefer A.F."/>
            <person name="Nichols A."/>
            <person name="Cepeda A.J."/>
            <person name="Yan W."/>
            <person name="Fan B."/>
            <person name="Jiang Y."/>
            <person name="Adhikari A."/>
            <person name="Zheng C.-J."/>
            <person name="Schuster L."/>
            <person name="Cowan T.M."/>
            <person name="Smanski M.J."/>
            <person name="Chevrette M.G."/>
            <person name="De Carvalho L.P.S."/>
            <person name="Shen B."/>
        </authorList>
    </citation>
    <scope>NUCLEOTIDE SEQUENCE [LARGE SCALE GENOMIC DNA]</scope>
    <source>
        <strain evidence="1 2">NPDC015755</strain>
    </source>
</reference>
<evidence type="ECO:0008006" key="3">
    <source>
        <dbReference type="Google" id="ProtNLM"/>
    </source>
</evidence>